<sequence>MALTLVTGGTGHLGRDIVDRLVRDGRHVRVFARSPGTRSDVEWASGDLATGAGLREALHDVDTVINAATYSPIARRGGIRPTDFFTSPSAVDVEGTGRLLSSCGEARVRHFLHVSIVGLDEATLPYARVKLAGERLVRASALSWSLVRAMPFYYLLDRLLSGLAWLPVWPVPTTLFNPVDTSDVADHVVACAFDGMRGERAEIGGPEDLELVSLARRYQDARRLHRKILPMNLSDAKARGMGFVVSHGVRGRLSWTDWLQRNDPVARSATQR</sequence>
<dbReference type="PANTHER" id="PTHR12126">
    <property type="entry name" value="NADH-UBIQUINONE OXIDOREDUCTASE 39 KDA SUBUNIT-RELATED"/>
    <property type="match status" value="1"/>
</dbReference>
<gene>
    <name evidence="2" type="ORF">E4K65_38950</name>
</gene>
<proteinExistence type="predicted"/>
<dbReference type="Proteomes" id="UP000297966">
    <property type="component" value="Unassembled WGS sequence"/>
</dbReference>
<accession>A0A4Y9LA63</accession>
<dbReference type="AlphaFoldDB" id="A0A4Y9LA63"/>
<protein>
    <submittedName>
        <fullName evidence="2">NAD-dependent epimerase/dehydratase family protein</fullName>
    </submittedName>
</protein>
<dbReference type="SUPFAM" id="SSF51735">
    <property type="entry name" value="NAD(P)-binding Rossmann-fold domains"/>
    <property type="match status" value="1"/>
</dbReference>
<evidence type="ECO:0000313" key="2">
    <source>
        <dbReference type="EMBL" id="TFV40401.1"/>
    </source>
</evidence>
<dbReference type="InterPro" id="IPR016040">
    <property type="entry name" value="NAD(P)-bd_dom"/>
</dbReference>
<name>A0A4Y9LA63_9BRAD</name>
<dbReference type="RefSeq" id="WP_135178613.1">
    <property type="nucleotide sequence ID" value="NZ_JBIYER010000001.1"/>
</dbReference>
<dbReference type="EMBL" id="SPQT01000033">
    <property type="protein sequence ID" value="TFV40401.1"/>
    <property type="molecule type" value="Genomic_DNA"/>
</dbReference>
<dbReference type="GO" id="GO:0044877">
    <property type="term" value="F:protein-containing complex binding"/>
    <property type="evidence" value="ECO:0007669"/>
    <property type="project" value="TreeGrafter"/>
</dbReference>
<feature type="domain" description="NAD(P)-binding" evidence="1">
    <location>
        <begin position="8"/>
        <end position="149"/>
    </location>
</feature>
<evidence type="ECO:0000259" key="1">
    <source>
        <dbReference type="Pfam" id="PF13460"/>
    </source>
</evidence>
<dbReference type="OrthoDB" id="9814124at2"/>
<reference evidence="2 3" key="1">
    <citation type="submission" date="2019-03" db="EMBL/GenBank/DDBJ databases">
        <title>Bradyrhizobium diversity isolated from nodules of Chamaecrista fasciculata.</title>
        <authorList>
            <person name="Klepa M.S."/>
            <person name="Urquiaga M.O."/>
            <person name="Hungria M."/>
            <person name="Delamuta J.R."/>
        </authorList>
    </citation>
    <scope>NUCLEOTIDE SEQUENCE [LARGE SCALE GENOMIC DNA]</scope>
    <source>
        <strain evidence="2 3">CNPSo 3448</strain>
    </source>
</reference>
<evidence type="ECO:0000313" key="3">
    <source>
        <dbReference type="Proteomes" id="UP000297966"/>
    </source>
</evidence>
<comment type="caution">
    <text evidence="2">The sequence shown here is derived from an EMBL/GenBank/DDBJ whole genome shotgun (WGS) entry which is preliminary data.</text>
</comment>
<organism evidence="2 3">
    <name type="scientific">Bradyrhizobium niftali</name>
    <dbReference type="NCBI Taxonomy" id="2560055"/>
    <lineage>
        <taxon>Bacteria</taxon>
        <taxon>Pseudomonadati</taxon>
        <taxon>Pseudomonadota</taxon>
        <taxon>Alphaproteobacteria</taxon>
        <taxon>Hyphomicrobiales</taxon>
        <taxon>Nitrobacteraceae</taxon>
        <taxon>Bradyrhizobium</taxon>
    </lineage>
</organism>
<dbReference type="Pfam" id="PF13460">
    <property type="entry name" value="NAD_binding_10"/>
    <property type="match status" value="1"/>
</dbReference>
<dbReference type="InterPro" id="IPR051207">
    <property type="entry name" value="ComplexI_NDUFA9_subunit"/>
</dbReference>
<dbReference type="Gene3D" id="3.40.50.720">
    <property type="entry name" value="NAD(P)-binding Rossmann-like Domain"/>
    <property type="match status" value="1"/>
</dbReference>
<keyword evidence="3" id="KW-1185">Reference proteome</keyword>
<dbReference type="PANTHER" id="PTHR12126:SF11">
    <property type="entry name" value="NADH DEHYDROGENASE [UBIQUINONE] 1 ALPHA SUBCOMPLEX SUBUNIT 9, MITOCHONDRIAL"/>
    <property type="match status" value="1"/>
</dbReference>
<dbReference type="InterPro" id="IPR036291">
    <property type="entry name" value="NAD(P)-bd_dom_sf"/>
</dbReference>